<evidence type="ECO:0000256" key="1">
    <source>
        <dbReference type="SAM" id="MobiDB-lite"/>
    </source>
</evidence>
<organism evidence="3 4">
    <name type="scientific">Chaetoceros tenuissimus</name>
    <dbReference type="NCBI Taxonomy" id="426638"/>
    <lineage>
        <taxon>Eukaryota</taxon>
        <taxon>Sar</taxon>
        <taxon>Stramenopiles</taxon>
        <taxon>Ochrophyta</taxon>
        <taxon>Bacillariophyta</taxon>
        <taxon>Coscinodiscophyceae</taxon>
        <taxon>Chaetocerotophycidae</taxon>
        <taxon>Chaetocerotales</taxon>
        <taxon>Chaetocerotaceae</taxon>
        <taxon>Chaetoceros</taxon>
    </lineage>
</organism>
<dbReference type="Proteomes" id="UP001054902">
    <property type="component" value="Unassembled WGS sequence"/>
</dbReference>
<accession>A0AAD3H7B1</accession>
<gene>
    <name evidence="3" type="ORF">CTEN210_09085</name>
</gene>
<keyword evidence="2" id="KW-0812">Transmembrane</keyword>
<feature type="compositionally biased region" description="Basic and acidic residues" evidence="1">
    <location>
        <begin position="379"/>
        <end position="391"/>
    </location>
</feature>
<reference evidence="3 4" key="1">
    <citation type="journal article" date="2021" name="Sci. Rep.">
        <title>The genome of the diatom Chaetoceros tenuissimus carries an ancient integrated fragment of an extant virus.</title>
        <authorList>
            <person name="Hongo Y."/>
            <person name="Kimura K."/>
            <person name="Takaki Y."/>
            <person name="Yoshida Y."/>
            <person name="Baba S."/>
            <person name="Kobayashi G."/>
            <person name="Nagasaki K."/>
            <person name="Hano T."/>
            <person name="Tomaru Y."/>
        </authorList>
    </citation>
    <scope>NUCLEOTIDE SEQUENCE [LARGE SCALE GENOMIC DNA]</scope>
    <source>
        <strain evidence="3 4">NIES-3715</strain>
    </source>
</reference>
<evidence type="ECO:0000313" key="3">
    <source>
        <dbReference type="EMBL" id="GFH52609.1"/>
    </source>
</evidence>
<protein>
    <recommendedName>
        <fullName evidence="5">SMODS and SLOG-associating 2TM effector domain-containing protein</fullName>
    </recommendedName>
</protein>
<feature type="region of interest" description="Disordered" evidence="1">
    <location>
        <begin position="372"/>
        <end position="397"/>
    </location>
</feature>
<evidence type="ECO:0000313" key="4">
    <source>
        <dbReference type="Proteomes" id="UP001054902"/>
    </source>
</evidence>
<evidence type="ECO:0000256" key="2">
    <source>
        <dbReference type="SAM" id="Phobius"/>
    </source>
</evidence>
<keyword evidence="2" id="KW-0472">Membrane</keyword>
<feature type="transmembrane region" description="Helical" evidence="2">
    <location>
        <begin position="499"/>
        <end position="521"/>
    </location>
</feature>
<feature type="transmembrane region" description="Helical" evidence="2">
    <location>
        <begin position="700"/>
        <end position="719"/>
    </location>
</feature>
<comment type="caution">
    <text evidence="3">The sequence shown here is derived from an EMBL/GenBank/DDBJ whole genome shotgun (WGS) entry which is preliminary data.</text>
</comment>
<evidence type="ECO:0008006" key="5">
    <source>
        <dbReference type="Google" id="ProtNLM"/>
    </source>
</evidence>
<name>A0AAD3H7B1_9STRA</name>
<proteinExistence type="predicted"/>
<dbReference type="EMBL" id="BLLK01000045">
    <property type="protein sequence ID" value="GFH52609.1"/>
    <property type="molecule type" value="Genomic_DNA"/>
</dbReference>
<feature type="region of interest" description="Disordered" evidence="1">
    <location>
        <begin position="809"/>
        <end position="835"/>
    </location>
</feature>
<sequence>MIVLPSKTKLLYLTNIQAKAVAEDPKSIELMMQSFYGANPKPSLVINLAQSWGFYNSTTLTPESAMEGEWCKGIGHNSTPFETMKDDDLAMLRIKEFMKNIILPLAEKTNAIIFCSAVEKDCVLTENLMDVLRMESSSYDKGNLPFTIVRYMNQTEVLYMKENVNHEKLVWPQIMKQSKNWERRHTEFLQNFYDKSGEIQKLKKEGDKELNAEELSEKVQKLKWWRGHDLDFSKGHLIVVEGVDVVNKKKDHAPSAILCNSIMRHIGHDVPSLVFKIGATPRIRGQKYNPNAVDSMSLQYLVERANSESSVICLDDLKKDIQEQHWLPPDIAISKCNDSKTIEVQQKLQPIDFVTNNNTDDEQATRPNLETMVNSIPPTRDERKSNQERRSTLRSSKKIPAIMSSEKVSNDSLSVGLHCSNLTDYAANVQALLTHKKFHSLNIWNDFRQNNSCIDDIVMKSKRHSYDPSPEGLKLLKTAWDYVDITNTDASEYKRICRFFILLELLLGLAITVLAVVPAFMNGTESQTILDILNNETLAEQDKLAEIQSAAGQSTDANIISNVTLGISLLLSAVVSIEALLAPRIINLKGRRGFIKQWKDRLHDILQNVAGTMIPQNINEIFDDGVSKPIPWIVKRSKCQSKFPFFHKVQRTASLQIKSKGDDNHYSYLEPNQYLQFRVNSLIRIYQNRLPKTIWRQRQYELVIIALGVAIAFITQTDIRNNTNIVIILTAVMAFIQSWSEFAQLDKHLDLYPSAISACKTKVEEWKKTTKHRQQDAKLAEDLVTSIEAICLNVADSWSSSLSSYNQQKKKSQAKNDSSALILPVNPDPKADAKV</sequence>
<keyword evidence="4" id="KW-1185">Reference proteome</keyword>
<dbReference type="AlphaFoldDB" id="A0AAD3H7B1"/>
<feature type="transmembrane region" description="Helical" evidence="2">
    <location>
        <begin position="559"/>
        <end position="582"/>
    </location>
</feature>
<keyword evidence="2" id="KW-1133">Transmembrane helix</keyword>